<evidence type="ECO:0000256" key="1">
    <source>
        <dbReference type="SAM" id="MobiDB-lite"/>
    </source>
</evidence>
<organism evidence="2 3">
    <name type="scientific">Hyphodiscus hymeniophilus</name>
    <dbReference type="NCBI Taxonomy" id="353542"/>
    <lineage>
        <taxon>Eukaryota</taxon>
        <taxon>Fungi</taxon>
        <taxon>Dikarya</taxon>
        <taxon>Ascomycota</taxon>
        <taxon>Pezizomycotina</taxon>
        <taxon>Leotiomycetes</taxon>
        <taxon>Helotiales</taxon>
        <taxon>Hyphodiscaceae</taxon>
        <taxon>Hyphodiscus</taxon>
    </lineage>
</organism>
<dbReference type="Proteomes" id="UP000785200">
    <property type="component" value="Unassembled WGS sequence"/>
</dbReference>
<evidence type="ECO:0000313" key="3">
    <source>
        <dbReference type="Proteomes" id="UP000785200"/>
    </source>
</evidence>
<comment type="caution">
    <text evidence="2">The sequence shown here is derived from an EMBL/GenBank/DDBJ whole genome shotgun (WGS) entry which is preliminary data.</text>
</comment>
<evidence type="ECO:0000313" key="2">
    <source>
        <dbReference type="EMBL" id="KAG0651767.1"/>
    </source>
</evidence>
<name>A0A9P6VPD8_9HELO</name>
<feature type="region of interest" description="Disordered" evidence="1">
    <location>
        <begin position="22"/>
        <end position="72"/>
    </location>
</feature>
<protein>
    <submittedName>
        <fullName evidence="2">Uncharacterized protein</fullName>
    </submittedName>
</protein>
<proteinExistence type="predicted"/>
<feature type="compositionally biased region" description="Basic and acidic residues" evidence="1">
    <location>
        <begin position="49"/>
        <end position="72"/>
    </location>
</feature>
<accession>A0A9P6VPD8</accession>
<keyword evidence="3" id="KW-1185">Reference proteome</keyword>
<dbReference type="EMBL" id="VNKQ01000004">
    <property type="protein sequence ID" value="KAG0651767.1"/>
    <property type="molecule type" value="Genomic_DNA"/>
</dbReference>
<reference evidence="2" key="1">
    <citation type="submission" date="2019-07" db="EMBL/GenBank/DDBJ databases">
        <title>Hyphodiscus hymeniophilus genome sequencing and assembly.</title>
        <authorList>
            <person name="Kramer G."/>
            <person name="Nodwell J."/>
        </authorList>
    </citation>
    <scope>NUCLEOTIDE SEQUENCE</scope>
    <source>
        <strain evidence="2">ATCC 34498</strain>
    </source>
</reference>
<gene>
    <name evidence="2" type="ORF">D0Z07_1686</name>
</gene>
<sequence length="72" mass="7751">MTSQQAVRRIVWTGAIAAVRPSSAIPTIDSSKAHADHSLANPKTSRSHPSREDRAAGGNKRRTDSEEDRAGE</sequence>
<dbReference type="AlphaFoldDB" id="A0A9P6VPD8"/>